<feature type="domain" description="EamA" evidence="7">
    <location>
        <begin position="4"/>
        <end position="138"/>
    </location>
</feature>
<organism evidence="8 9">
    <name type="scientific">Thermaerobacter subterraneus DSM 13965</name>
    <dbReference type="NCBI Taxonomy" id="867903"/>
    <lineage>
        <taxon>Bacteria</taxon>
        <taxon>Bacillati</taxon>
        <taxon>Bacillota</taxon>
        <taxon>Clostridia</taxon>
        <taxon>Eubacteriales</taxon>
        <taxon>Clostridiales Family XVII. Incertae Sedis</taxon>
        <taxon>Thermaerobacter</taxon>
    </lineage>
</organism>
<dbReference type="EMBL" id="AENY02000003">
    <property type="protein sequence ID" value="EKP94500.1"/>
    <property type="molecule type" value="Genomic_DNA"/>
</dbReference>
<evidence type="ECO:0000256" key="3">
    <source>
        <dbReference type="ARBA" id="ARBA00022692"/>
    </source>
</evidence>
<evidence type="ECO:0000313" key="9">
    <source>
        <dbReference type="Proteomes" id="UP000005710"/>
    </source>
</evidence>
<comment type="similarity">
    <text evidence="2">Belongs to the EamA transporter family.</text>
</comment>
<comment type="caution">
    <text evidence="8">The sequence shown here is derived from an EMBL/GenBank/DDBJ whole genome shotgun (WGS) entry which is preliminary data.</text>
</comment>
<sequence length="301" mass="31090">MAGVLAGAGLWGLSGTAAQQLMQGYGVTPQWLVTTRMLVAGLVLLLASPWLGARDRLAPWRDGASRRQLVAFALGGLVGVQYSYMASIALGNAATATFLQYLGPAFVTVYEVLRWRRRPRNHEVAALLLALGGTLLLATGGSVGRLAVPAGAVVWGLVSALTLAFYTVAGAGLLRRWPAALVIGWAMALGGAAMGIVAPPWHPGPRPVPWDGVAAGLWSFVVLGGTLLAFTLYLVSLRHLRPSQTSLLACMEPLAAAASATLWLGVPFTPPMLAGGAAVLAATLLLSSRMATGPQRPAAAG</sequence>
<comment type="subcellular location">
    <subcellularLocation>
        <location evidence="1">Membrane</location>
        <topology evidence="1">Multi-pass membrane protein</topology>
    </subcellularLocation>
</comment>
<dbReference type="InterPro" id="IPR050638">
    <property type="entry name" value="AA-Vitamin_Transporters"/>
</dbReference>
<feature type="domain" description="EamA" evidence="7">
    <location>
        <begin position="152"/>
        <end position="287"/>
    </location>
</feature>
<dbReference type="eggNOG" id="COG0697">
    <property type="taxonomic scope" value="Bacteria"/>
</dbReference>
<evidence type="ECO:0000256" key="1">
    <source>
        <dbReference type="ARBA" id="ARBA00004141"/>
    </source>
</evidence>
<dbReference type="HOGENOM" id="CLU_033863_19_0_9"/>
<feature type="transmembrane region" description="Helical" evidence="6">
    <location>
        <begin position="181"/>
        <end position="201"/>
    </location>
</feature>
<feature type="transmembrane region" description="Helical" evidence="6">
    <location>
        <begin position="153"/>
        <end position="174"/>
    </location>
</feature>
<keyword evidence="5 6" id="KW-0472">Membrane</keyword>
<feature type="transmembrane region" description="Helical" evidence="6">
    <location>
        <begin position="28"/>
        <end position="48"/>
    </location>
</feature>
<reference evidence="8" key="2">
    <citation type="submission" date="2012-10" db="EMBL/GenBank/DDBJ databases">
        <title>Improved high-quality draft of Thermaerobacter subterraneus C21, DSM 13965.</title>
        <authorList>
            <consortium name="DOE Joint Genome Institute"/>
            <person name="Eisen J."/>
            <person name="Huntemann M."/>
            <person name="Wei C.-L."/>
            <person name="Han J."/>
            <person name="Detter J.C."/>
            <person name="Han C."/>
            <person name="Tapia R."/>
            <person name="Chen A."/>
            <person name="Kyrpides N."/>
            <person name="Mavromatis K."/>
            <person name="Markowitz V."/>
            <person name="Szeto E."/>
            <person name="Ivanova N."/>
            <person name="Mikhailova N."/>
            <person name="Ovchinnikova G."/>
            <person name="Pagani I."/>
            <person name="Pati A."/>
            <person name="Goodwin L."/>
            <person name="Nordberg H.P."/>
            <person name="Cantor M.N."/>
            <person name="Hua S.X."/>
            <person name="Woyke T."/>
            <person name="Eisen J."/>
            <person name="Klenk H.-P."/>
        </authorList>
    </citation>
    <scope>NUCLEOTIDE SEQUENCE [LARGE SCALE GENOMIC DNA]</scope>
    <source>
        <strain evidence="8">DSM 13965</strain>
    </source>
</reference>
<dbReference type="InterPro" id="IPR000620">
    <property type="entry name" value="EamA_dom"/>
</dbReference>
<dbReference type="Proteomes" id="UP000005710">
    <property type="component" value="Unassembled WGS sequence"/>
</dbReference>
<evidence type="ECO:0000256" key="5">
    <source>
        <dbReference type="ARBA" id="ARBA00023136"/>
    </source>
</evidence>
<keyword evidence="9" id="KW-1185">Reference proteome</keyword>
<dbReference type="Pfam" id="PF00892">
    <property type="entry name" value="EamA"/>
    <property type="match status" value="2"/>
</dbReference>
<evidence type="ECO:0000256" key="6">
    <source>
        <dbReference type="SAM" id="Phobius"/>
    </source>
</evidence>
<reference evidence="8" key="1">
    <citation type="submission" date="2010-10" db="EMBL/GenBank/DDBJ databases">
        <authorList>
            <consortium name="US DOE Joint Genome Institute (JGI-PGF)"/>
            <person name="Lucas S."/>
            <person name="Copeland A."/>
            <person name="Lapidus A."/>
            <person name="Bruce D."/>
            <person name="Goodwin L."/>
            <person name="Pitluck S."/>
            <person name="Kyrpides N."/>
            <person name="Mavromatis K."/>
            <person name="Detter J.C."/>
            <person name="Han C."/>
            <person name="Land M."/>
            <person name="Hauser L."/>
            <person name="Markowitz V."/>
            <person name="Cheng J.-F."/>
            <person name="Hugenholtz P."/>
            <person name="Woyke T."/>
            <person name="Wu D."/>
            <person name="Pukall R."/>
            <person name="Wahrenburg C."/>
            <person name="Brambilla E."/>
            <person name="Klenk H.-P."/>
            <person name="Eisen J.A."/>
        </authorList>
    </citation>
    <scope>NUCLEOTIDE SEQUENCE [LARGE SCALE GENOMIC DNA]</scope>
    <source>
        <strain evidence="8">DSM 13965</strain>
    </source>
</reference>
<dbReference type="OrthoDB" id="9810818at2"/>
<evidence type="ECO:0000313" key="8">
    <source>
        <dbReference type="EMBL" id="EKP94500.1"/>
    </source>
</evidence>
<feature type="transmembrane region" description="Helical" evidence="6">
    <location>
        <begin position="213"/>
        <end position="235"/>
    </location>
</feature>
<accession>K6P097</accession>
<dbReference type="PANTHER" id="PTHR32322">
    <property type="entry name" value="INNER MEMBRANE TRANSPORTER"/>
    <property type="match status" value="1"/>
</dbReference>
<proteinExistence type="inferred from homology"/>
<feature type="transmembrane region" description="Helical" evidence="6">
    <location>
        <begin position="96"/>
        <end position="113"/>
    </location>
</feature>
<evidence type="ECO:0000256" key="2">
    <source>
        <dbReference type="ARBA" id="ARBA00007362"/>
    </source>
</evidence>
<dbReference type="SUPFAM" id="SSF103481">
    <property type="entry name" value="Multidrug resistance efflux transporter EmrE"/>
    <property type="match status" value="2"/>
</dbReference>
<feature type="transmembrane region" description="Helical" evidence="6">
    <location>
        <begin position="125"/>
        <end position="147"/>
    </location>
</feature>
<keyword evidence="4 6" id="KW-1133">Transmembrane helix</keyword>
<gene>
    <name evidence="8" type="ORF">ThesuDRAFT_02238</name>
</gene>
<dbReference type="AlphaFoldDB" id="K6P097"/>
<evidence type="ECO:0000259" key="7">
    <source>
        <dbReference type="Pfam" id="PF00892"/>
    </source>
</evidence>
<protein>
    <submittedName>
        <fullName evidence="8">Permease, DMT superfamily</fullName>
    </submittedName>
</protein>
<dbReference type="InterPro" id="IPR037185">
    <property type="entry name" value="EmrE-like"/>
</dbReference>
<evidence type="ECO:0000256" key="4">
    <source>
        <dbReference type="ARBA" id="ARBA00022989"/>
    </source>
</evidence>
<feature type="transmembrane region" description="Helical" evidence="6">
    <location>
        <begin position="272"/>
        <end position="291"/>
    </location>
</feature>
<dbReference type="PANTHER" id="PTHR32322:SF2">
    <property type="entry name" value="EAMA DOMAIN-CONTAINING PROTEIN"/>
    <property type="match status" value="1"/>
</dbReference>
<feature type="transmembrane region" description="Helical" evidence="6">
    <location>
        <begin position="69"/>
        <end position="90"/>
    </location>
</feature>
<name>K6P097_9FIRM</name>
<keyword evidence="3 6" id="KW-0812">Transmembrane</keyword>
<dbReference type="GO" id="GO:0016020">
    <property type="term" value="C:membrane"/>
    <property type="evidence" value="ECO:0007669"/>
    <property type="project" value="UniProtKB-SubCell"/>
</dbReference>